<organism evidence="2 3">
    <name type="scientific">Rhodnius prolixus</name>
    <name type="common">Triatomid bug</name>
    <dbReference type="NCBI Taxonomy" id="13249"/>
    <lineage>
        <taxon>Eukaryota</taxon>
        <taxon>Metazoa</taxon>
        <taxon>Ecdysozoa</taxon>
        <taxon>Arthropoda</taxon>
        <taxon>Hexapoda</taxon>
        <taxon>Insecta</taxon>
        <taxon>Pterygota</taxon>
        <taxon>Neoptera</taxon>
        <taxon>Paraneoptera</taxon>
        <taxon>Hemiptera</taxon>
        <taxon>Heteroptera</taxon>
        <taxon>Panheteroptera</taxon>
        <taxon>Cimicomorpha</taxon>
        <taxon>Reduviidae</taxon>
        <taxon>Triatominae</taxon>
        <taxon>Rhodnius</taxon>
    </lineage>
</organism>
<keyword evidence="3" id="KW-1185">Reference proteome</keyword>
<dbReference type="HOGENOM" id="CLU_790636_0_0_1"/>
<dbReference type="GO" id="GO:0031012">
    <property type="term" value="C:extracellular matrix"/>
    <property type="evidence" value="ECO:0007669"/>
    <property type="project" value="TreeGrafter"/>
</dbReference>
<evidence type="ECO:0000313" key="3">
    <source>
        <dbReference type="Proteomes" id="UP000015103"/>
    </source>
</evidence>
<dbReference type="GO" id="GO:0005615">
    <property type="term" value="C:extracellular space"/>
    <property type="evidence" value="ECO:0007669"/>
    <property type="project" value="TreeGrafter"/>
</dbReference>
<protein>
    <submittedName>
        <fullName evidence="2">Uncharacterized protein</fullName>
    </submittedName>
</protein>
<dbReference type="InParanoid" id="T1HMM6"/>
<dbReference type="OMA" id="KHPLHIN"/>
<dbReference type="PANTHER" id="PTHR12236">
    <property type="entry name" value="STRUCTURAL CONTITUENT OF CUTICLE"/>
    <property type="match status" value="1"/>
</dbReference>
<sequence>MLFTLRKLADCVEIGVPERFLRPRNFNPHPYDVGDEEPPQLLQQVSDLPHPYRLFERPPSRGDLSNNGPVQFPKVPEAAQIQTSSRDQSPGGLKPNSVKHPLNTVLNSVNSLNSLQDFQALEFVPSSVGSSNLPLYDTSPVRASARLKSNTKPKNYAFSYAVKDGHSGDDFSHRQAQAGAQTMGEYRVKLPDGRTQVVSYTADHRGYRADVRYDEENLVEPNFSEYKPAFKPSYKPTYKPRYKPAVIVAALSNFGPTGGSKSVQPNTGDYTPIHEDVDENHSNSVTAKPTLVSSAVPPTVYQAQPAYFLQSTASPLDYYHTPTIKATYFNGNTITGQEYYVSSTAAPQIEQEYYPSSTVPPQYHGPSTAASSEHRYFLVR</sequence>
<dbReference type="EnsemblMetazoa" id="RPRC005300-RA">
    <property type="protein sequence ID" value="RPRC005300-PA"/>
    <property type="gene ID" value="RPRC005300"/>
</dbReference>
<evidence type="ECO:0000256" key="1">
    <source>
        <dbReference type="SAM" id="MobiDB-lite"/>
    </source>
</evidence>
<dbReference type="InterPro" id="IPR051217">
    <property type="entry name" value="Insect_Cuticle_Struc_Prot"/>
</dbReference>
<dbReference type="PRINTS" id="PR00947">
    <property type="entry name" value="CUTICLE"/>
</dbReference>
<dbReference type="InterPro" id="IPR000618">
    <property type="entry name" value="Insect_cuticle"/>
</dbReference>
<dbReference type="eggNOG" id="ENOG502SA3G">
    <property type="taxonomic scope" value="Eukaryota"/>
</dbReference>
<dbReference type="PANTHER" id="PTHR12236:SF79">
    <property type="entry name" value="CUTICULAR PROTEIN 50CB-RELATED"/>
    <property type="match status" value="1"/>
</dbReference>
<reference evidence="2" key="1">
    <citation type="submission" date="2015-05" db="UniProtKB">
        <authorList>
            <consortium name="EnsemblMetazoa"/>
        </authorList>
    </citation>
    <scope>IDENTIFICATION</scope>
</reference>
<evidence type="ECO:0000313" key="2">
    <source>
        <dbReference type="EnsemblMetazoa" id="RPRC005300-PA"/>
    </source>
</evidence>
<dbReference type="Pfam" id="PF00379">
    <property type="entry name" value="Chitin_bind_4"/>
    <property type="match status" value="1"/>
</dbReference>
<dbReference type="PROSITE" id="PS51155">
    <property type="entry name" value="CHIT_BIND_RR_2"/>
    <property type="match status" value="1"/>
</dbReference>
<proteinExistence type="predicted"/>
<feature type="region of interest" description="Disordered" evidence="1">
    <location>
        <begin position="51"/>
        <end position="100"/>
    </location>
</feature>
<dbReference type="InterPro" id="IPR031311">
    <property type="entry name" value="CHIT_BIND_RR_consensus"/>
</dbReference>
<dbReference type="EMBL" id="ACPB03020813">
    <property type="status" value="NOT_ANNOTATED_CDS"/>
    <property type="molecule type" value="Genomic_DNA"/>
</dbReference>
<dbReference type="Proteomes" id="UP000015103">
    <property type="component" value="Unassembled WGS sequence"/>
</dbReference>
<dbReference type="PROSITE" id="PS00233">
    <property type="entry name" value="CHIT_BIND_RR_1"/>
    <property type="match status" value="1"/>
</dbReference>
<dbReference type="AlphaFoldDB" id="T1HMM6"/>
<accession>T1HMM6</accession>
<name>T1HMM6_RHOPR</name>
<dbReference type="VEuPathDB" id="VectorBase:RPRC005300"/>
<dbReference type="GO" id="GO:0042302">
    <property type="term" value="F:structural constituent of cuticle"/>
    <property type="evidence" value="ECO:0007669"/>
    <property type="project" value="UniProtKB-UniRule"/>
</dbReference>